<accession>A0A0C9V6P1</accession>
<organism evidence="2 3">
    <name type="scientific">Sphaerobolus stellatus (strain SS14)</name>
    <dbReference type="NCBI Taxonomy" id="990650"/>
    <lineage>
        <taxon>Eukaryota</taxon>
        <taxon>Fungi</taxon>
        <taxon>Dikarya</taxon>
        <taxon>Basidiomycota</taxon>
        <taxon>Agaricomycotina</taxon>
        <taxon>Agaricomycetes</taxon>
        <taxon>Phallomycetidae</taxon>
        <taxon>Geastrales</taxon>
        <taxon>Sphaerobolaceae</taxon>
        <taxon>Sphaerobolus</taxon>
    </lineage>
</organism>
<protein>
    <submittedName>
        <fullName evidence="2">Uncharacterized protein</fullName>
    </submittedName>
</protein>
<name>A0A0C9V6P1_SPHS4</name>
<dbReference type="Proteomes" id="UP000054279">
    <property type="component" value="Unassembled WGS sequence"/>
</dbReference>
<dbReference type="HOGENOM" id="CLU_1876730_0_0_1"/>
<evidence type="ECO:0000313" key="2">
    <source>
        <dbReference type="EMBL" id="KIJ33135.1"/>
    </source>
</evidence>
<feature type="compositionally biased region" description="Basic residues" evidence="1">
    <location>
        <begin position="108"/>
        <end position="117"/>
    </location>
</feature>
<evidence type="ECO:0000256" key="1">
    <source>
        <dbReference type="SAM" id="MobiDB-lite"/>
    </source>
</evidence>
<evidence type="ECO:0000313" key="3">
    <source>
        <dbReference type="Proteomes" id="UP000054279"/>
    </source>
</evidence>
<dbReference type="AlphaFoldDB" id="A0A0C9V6P1"/>
<keyword evidence="3" id="KW-1185">Reference proteome</keyword>
<feature type="region of interest" description="Disordered" evidence="1">
    <location>
        <begin position="1"/>
        <end position="120"/>
    </location>
</feature>
<feature type="compositionally biased region" description="Polar residues" evidence="1">
    <location>
        <begin position="91"/>
        <end position="104"/>
    </location>
</feature>
<reference evidence="2 3" key="1">
    <citation type="submission" date="2014-06" db="EMBL/GenBank/DDBJ databases">
        <title>Evolutionary Origins and Diversification of the Mycorrhizal Mutualists.</title>
        <authorList>
            <consortium name="DOE Joint Genome Institute"/>
            <consortium name="Mycorrhizal Genomics Consortium"/>
            <person name="Kohler A."/>
            <person name="Kuo A."/>
            <person name="Nagy L.G."/>
            <person name="Floudas D."/>
            <person name="Copeland A."/>
            <person name="Barry K.W."/>
            <person name="Cichocki N."/>
            <person name="Veneault-Fourrey C."/>
            <person name="LaButti K."/>
            <person name="Lindquist E.A."/>
            <person name="Lipzen A."/>
            <person name="Lundell T."/>
            <person name="Morin E."/>
            <person name="Murat C."/>
            <person name="Riley R."/>
            <person name="Ohm R."/>
            <person name="Sun H."/>
            <person name="Tunlid A."/>
            <person name="Henrissat B."/>
            <person name="Grigoriev I.V."/>
            <person name="Hibbett D.S."/>
            <person name="Martin F."/>
        </authorList>
    </citation>
    <scope>NUCLEOTIDE SEQUENCE [LARGE SCALE GENOMIC DNA]</scope>
    <source>
        <strain evidence="2 3">SS14</strain>
    </source>
</reference>
<gene>
    <name evidence="2" type="ORF">M422DRAFT_265015</name>
</gene>
<dbReference type="EMBL" id="KN837217">
    <property type="protein sequence ID" value="KIJ33135.1"/>
    <property type="molecule type" value="Genomic_DNA"/>
</dbReference>
<proteinExistence type="predicted"/>
<sequence length="136" mass="15496">MKSFSPHSKIEEDDTGETNGVDEAGPSNPDVLDNNSVYHEDILTSDEISCEQQRQEARSKARKCYTPPFQPLISPPRTRLRHRKRSDKSTKLPSSQHTLSQSWIIRNARPKGNKGPHRSGNFHTFLLDTITLHNYS</sequence>